<organism evidence="2">
    <name type="scientific">marine sediment metagenome</name>
    <dbReference type="NCBI Taxonomy" id="412755"/>
    <lineage>
        <taxon>unclassified sequences</taxon>
        <taxon>metagenomes</taxon>
        <taxon>ecological metagenomes</taxon>
    </lineage>
</organism>
<dbReference type="Pfam" id="PF04230">
    <property type="entry name" value="PS_pyruv_trans"/>
    <property type="match status" value="1"/>
</dbReference>
<feature type="domain" description="Polysaccharide pyruvyl transferase" evidence="1">
    <location>
        <begin position="5"/>
        <end position="165"/>
    </location>
</feature>
<sequence length="239" mass="26214">LPGLPKDKVGSAADIAFLFKGDTPETGRALLQDVYADLGCRPIVGIVPNMRVYERASGSGATNAYVGLLVSTVRHCIECFDCTVVLMPHEIKSRPDSIPDDRYLCTLIRSQLGAGDPVFCLLGDYSAELLKAVIGNCDLLIGSRFHSLVAALSQSVPTVALGWSHKYSELMGDVGLEEFAVGFSDVELHQWLAMLDKAWREKTRTQDTLAWRIPELQHSASRALDRAAQIIMERRRLAG</sequence>
<proteinExistence type="predicted"/>
<evidence type="ECO:0000313" key="2">
    <source>
        <dbReference type="EMBL" id="GAJ06742.1"/>
    </source>
</evidence>
<dbReference type="PANTHER" id="PTHR36836:SF1">
    <property type="entry name" value="COLANIC ACID BIOSYNTHESIS PROTEIN WCAK"/>
    <property type="match status" value="1"/>
</dbReference>
<feature type="non-terminal residue" evidence="2">
    <location>
        <position position="239"/>
    </location>
</feature>
<protein>
    <recommendedName>
        <fullName evidence="1">Polysaccharide pyruvyl transferase domain-containing protein</fullName>
    </recommendedName>
</protein>
<gene>
    <name evidence="2" type="ORF">S12H4_52286</name>
</gene>
<comment type="caution">
    <text evidence="2">The sequence shown here is derived from an EMBL/GenBank/DDBJ whole genome shotgun (WGS) entry which is preliminary data.</text>
</comment>
<name>X1USZ2_9ZZZZ</name>
<accession>X1USZ2</accession>
<evidence type="ECO:0000259" key="1">
    <source>
        <dbReference type="Pfam" id="PF04230"/>
    </source>
</evidence>
<dbReference type="PANTHER" id="PTHR36836">
    <property type="entry name" value="COLANIC ACID BIOSYNTHESIS PROTEIN WCAK"/>
    <property type="match status" value="1"/>
</dbReference>
<reference evidence="2" key="1">
    <citation type="journal article" date="2014" name="Front. Microbiol.">
        <title>High frequency of phylogenetically diverse reductive dehalogenase-homologous genes in deep subseafloor sedimentary metagenomes.</title>
        <authorList>
            <person name="Kawai M."/>
            <person name="Futagami T."/>
            <person name="Toyoda A."/>
            <person name="Takaki Y."/>
            <person name="Nishi S."/>
            <person name="Hori S."/>
            <person name="Arai W."/>
            <person name="Tsubouchi T."/>
            <person name="Morono Y."/>
            <person name="Uchiyama I."/>
            <person name="Ito T."/>
            <person name="Fujiyama A."/>
            <person name="Inagaki F."/>
            <person name="Takami H."/>
        </authorList>
    </citation>
    <scope>NUCLEOTIDE SEQUENCE</scope>
    <source>
        <strain evidence="2">Expedition CK06-06</strain>
    </source>
</reference>
<dbReference type="EMBL" id="BARW01033155">
    <property type="protein sequence ID" value="GAJ06742.1"/>
    <property type="molecule type" value="Genomic_DNA"/>
</dbReference>
<feature type="non-terminal residue" evidence="2">
    <location>
        <position position="1"/>
    </location>
</feature>
<dbReference type="InterPro" id="IPR007345">
    <property type="entry name" value="Polysacch_pyruvyl_Trfase"/>
</dbReference>
<dbReference type="AlphaFoldDB" id="X1USZ2"/>